<feature type="transmembrane region" description="Helical" evidence="1">
    <location>
        <begin position="324"/>
        <end position="351"/>
    </location>
</feature>
<proteinExistence type="predicted"/>
<feature type="transmembrane region" description="Helical" evidence="1">
    <location>
        <begin position="32"/>
        <end position="57"/>
    </location>
</feature>
<dbReference type="Proteomes" id="UP000198406">
    <property type="component" value="Unassembled WGS sequence"/>
</dbReference>
<accession>A0A1Z5JEY3</accession>
<keyword evidence="1" id="KW-0472">Membrane</keyword>
<dbReference type="InParanoid" id="A0A1Z5JEY3"/>
<keyword evidence="3" id="KW-1185">Reference proteome</keyword>
<keyword evidence="1" id="KW-1133">Transmembrane helix</keyword>
<protein>
    <submittedName>
        <fullName evidence="2">Uncharacterized protein</fullName>
    </submittedName>
</protein>
<feature type="transmembrane region" description="Helical" evidence="1">
    <location>
        <begin position="179"/>
        <end position="201"/>
    </location>
</feature>
<reference evidence="2 3" key="1">
    <citation type="journal article" date="2015" name="Plant Cell">
        <title>Oil accumulation by the oleaginous diatom Fistulifera solaris as revealed by the genome and transcriptome.</title>
        <authorList>
            <person name="Tanaka T."/>
            <person name="Maeda Y."/>
            <person name="Veluchamy A."/>
            <person name="Tanaka M."/>
            <person name="Abida H."/>
            <person name="Marechal E."/>
            <person name="Bowler C."/>
            <person name="Muto M."/>
            <person name="Sunaga Y."/>
            <person name="Tanaka M."/>
            <person name="Yoshino T."/>
            <person name="Taniguchi T."/>
            <person name="Fukuda Y."/>
            <person name="Nemoto M."/>
            <person name="Matsumoto M."/>
            <person name="Wong P.S."/>
            <person name="Aburatani S."/>
            <person name="Fujibuchi W."/>
        </authorList>
    </citation>
    <scope>NUCLEOTIDE SEQUENCE [LARGE SCALE GENOMIC DNA]</scope>
    <source>
        <strain evidence="2 3">JPCC DA0580</strain>
    </source>
</reference>
<name>A0A1Z5JEY3_FISSO</name>
<organism evidence="2 3">
    <name type="scientific">Fistulifera solaris</name>
    <name type="common">Oleaginous diatom</name>
    <dbReference type="NCBI Taxonomy" id="1519565"/>
    <lineage>
        <taxon>Eukaryota</taxon>
        <taxon>Sar</taxon>
        <taxon>Stramenopiles</taxon>
        <taxon>Ochrophyta</taxon>
        <taxon>Bacillariophyta</taxon>
        <taxon>Bacillariophyceae</taxon>
        <taxon>Bacillariophycidae</taxon>
        <taxon>Naviculales</taxon>
        <taxon>Naviculaceae</taxon>
        <taxon>Fistulifera</taxon>
    </lineage>
</organism>
<evidence type="ECO:0000313" key="3">
    <source>
        <dbReference type="Proteomes" id="UP000198406"/>
    </source>
</evidence>
<evidence type="ECO:0000313" key="2">
    <source>
        <dbReference type="EMBL" id="GAX12442.1"/>
    </source>
</evidence>
<dbReference type="OrthoDB" id="46402at2759"/>
<gene>
    <name evidence="2" type="ORF">FisN_2Hh276</name>
</gene>
<dbReference type="EMBL" id="BDSP01000051">
    <property type="protein sequence ID" value="GAX12442.1"/>
    <property type="molecule type" value="Genomic_DNA"/>
</dbReference>
<feature type="transmembrane region" description="Helical" evidence="1">
    <location>
        <begin position="371"/>
        <end position="396"/>
    </location>
</feature>
<dbReference type="AlphaFoldDB" id="A0A1Z5JEY3"/>
<comment type="caution">
    <text evidence="2">The sequence shown here is derived from an EMBL/GenBank/DDBJ whole genome shotgun (WGS) entry which is preliminary data.</text>
</comment>
<evidence type="ECO:0000256" key="1">
    <source>
        <dbReference type="SAM" id="Phobius"/>
    </source>
</evidence>
<keyword evidence="1" id="KW-0812">Transmembrane</keyword>
<sequence length="522" mass="58853">MLVLGRRGVPRFGFPSGIEKTVNGNVDEAASYLTGVVVCSLCIFSFFLCWVIALIVLRCLGPRRVGIYSGVRLPLPKRPEPAETYVSEIIANDHEIIERESYERIQCNTELTEQAKATSAEESIDDEINETASTDQHGGRCQLDSESNLEHNDTILTKRWTEWELSVKQHKQQLNRIRITVLICGSLVVVSVLTMVIAGIMNLSDASKAMTEGLNKARNIALSGAILIEDFLRNQNLLTRNIQSYRATMNGFCPQVAETVCEQLSPISNCNFTRFSESIRVFLWDIFIDLRTYTFFELTSIQNDLVKAADSMSSIKQNVNGFTWAFWTACVWALLLMIFTMFLMYGVVLAWREERRQSFLQCVVTMMHHWLVVPFYIFFVFLTWVFSMIFVIGTVVTADFCFDSPDSKILTTIDAKRESFSELGVEFATYYVSGCPESGLPNEMKRKSDLLIHFLLKVSEFGAALQSDEVIEICGDTSRYRGVGASLEAATCNLANTLLDVSVAGYQYQASTTILTMQMLPY</sequence>